<feature type="region of interest" description="Disordered" evidence="1">
    <location>
        <begin position="240"/>
        <end position="265"/>
    </location>
</feature>
<evidence type="ECO:0000256" key="1">
    <source>
        <dbReference type="SAM" id="MobiDB-lite"/>
    </source>
</evidence>
<dbReference type="InterPro" id="IPR029062">
    <property type="entry name" value="Class_I_gatase-like"/>
</dbReference>
<dbReference type="PROSITE" id="PS51273">
    <property type="entry name" value="GATASE_TYPE_1"/>
    <property type="match status" value="1"/>
</dbReference>
<feature type="compositionally biased region" description="Low complexity" evidence="1">
    <location>
        <begin position="240"/>
        <end position="251"/>
    </location>
</feature>
<reference evidence="4" key="1">
    <citation type="journal article" date="2019" name="Int. J. Syst. Evol. Microbiol.">
        <title>The Global Catalogue of Microorganisms (GCM) 10K type strain sequencing project: providing services to taxonomists for standard genome sequencing and annotation.</title>
        <authorList>
            <consortium name="The Broad Institute Genomics Platform"/>
            <consortium name="The Broad Institute Genome Sequencing Center for Infectious Disease"/>
            <person name="Wu L."/>
            <person name="Ma J."/>
        </authorList>
    </citation>
    <scope>NUCLEOTIDE SEQUENCE [LARGE SCALE GENOMIC DNA]</scope>
    <source>
        <strain evidence="4">JCM 9458</strain>
    </source>
</reference>
<gene>
    <name evidence="3" type="ORF">GCM10020369_23510</name>
</gene>
<dbReference type="InterPro" id="IPR044992">
    <property type="entry name" value="ChyE-like"/>
</dbReference>
<dbReference type="RefSeq" id="WP_345728080.1">
    <property type="nucleotide sequence ID" value="NZ_BAAAYN010000016.1"/>
</dbReference>
<evidence type="ECO:0000259" key="2">
    <source>
        <dbReference type="Pfam" id="PF00117"/>
    </source>
</evidence>
<dbReference type="EMBL" id="BAAAYN010000016">
    <property type="protein sequence ID" value="GAA3386385.1"/>
    <property type="molecule type" value="Genomic_DNA"/>
</dbReference>
<accession>A0ABP6SVH3</accession>
<dbReference type="PANTHER" id="PTHR42695:SF5">
    <property type="entry name" value="GLUTAMINE AMIDOTRANSFERASE YLR126C-RELATED"/>
    <property type="match status" value="1"/>
</dbReference>
<evidence type="ECO:0000313" key="3">
    <source>
        <dbReference type="EMBL" id="GAA3386385.1"/>
    </source>
</evidence>
<dbReference type="InterPro" id="IPR017926">
    <property type="entry name" value="GATASE"/>
</dbReference>
<protein>
    <recommendedName>
        <fullName evidence="2">Glutamine amidotransferase domain-containing protein</fullName>
    </recommendedName>
</protein>
<dbReference type="SUPFAM" id="SSF52317">
    <property type="entry name" value="Class I glutamine amidotransferase-like"/>
    <property type="match status" value="1"/>
</dbReference>
<dbReference type="PANTHER" id="PTHR42695">
    <property type="entry name" value="GLUTAMINE AMIDOTRANSFERASE YLR126C-RELATED"/>
    <property type="match status" value="1"/>
</dbReference>
<evidence type="ECO:0000313" key="4">
    <source>
        <dbReference type="Proteomes" id="UP001501676"/>
    </source>
</evidence>
<organism evidence="3 4">
    <name type="scientific">Cryptosporangium minutisporangium</name>
    <dbReference type="NCBI Taxonomy" id="113569"/>
    <lineage>
        <taxon>Bacteria</taxon>
        <taxon>Bacillati</taxon>
        <taxon>Actinomycetota</taxon>
        <taxon>Actinomycetes</taxon>
        <taxon>Cryptosporangiales</taxon>
        <taxon>Cryptosporangiaceae</taxon>
        <taxon>Cryptosporangium</taxon>
    </lineage>
</organism>
<keyword evidence="4" id="KW-1185">Reference proteome</keyword>
<comment type="caution">
    <text evidence="3">The sequence shown here is derived from an EMBL/GenBank/DDBJ whole genome shotgun (WGS) entry which is preliminary data.</text>
</comment>
<dbReference type="Gene3D" id="3.40.50.880">
    <property type="match status" value="1"/>
</dbReference>
<sequence length="265" mass="28676">MTSPAQNIPDVLIHVADGLLYDHVDYGHHIAERLCAAGLTVERIDLTDPHQPTPPARAHVLTGGQTSVMSGHDWMRAAVARTRELIASATRGDHTVIGICLGAQIIAESLHPRVIRSAAAIEIGLVEVERPGQPRARQFVPAFHYEQISPTLAQVPGATVAWRNDHSPVQAFSFGPRVFGCQYHPELTARELHHVIDHHHATIVEHGGHPQAAHQAVDAWAAALDPELFTRTVIDRLTGRRTSAPSSRAASMVEVSGKAAQSPHS</sequence>
<dbReference type="Pfam" id="PF00117">
    <property type="entry name" value="GATase"/>
    <property type="match status" value="1"/>
</dbReference>
<proteinExistence type="predicted"/>
<feature type="domain" description="Glutamine amidotransferase" evidence="2">
    <location>
        <begin position="25"/>
        <end position="192"/>
    </location>
</feature>
<dbReference type="Proteomes" id="UP001501676">
    <property type="component" value="Unassembled WGS sequence"/>
</dbReference>
<name>A0ABP6SVH3_9ACTN</name>